<keyword evidence="13" id="KW-0547">Nucleotide-binding</keyword>
<dbReference type="InterPro" id="IPR024036">
    <property type="entry name" value="tRNA-dHydroUridine_Synthase_C"/>
</dbReference>
<feature type="binding site" evidence="13">
    <location>
        <position position="71"/>
    </location>
    <ligand>
        <name>FMN</name>
        <dbReference type="ChEBI" id="CHEBI:58210"/>
    </ligand>
</feature>
<dbReference type="NCBIfam" id="TIGR00737">
    <property type="entry name" value="nifR3_yhdG"/>
    <property type="match status" value="1"/>
</dbReference>
<comment type="similarity">
    <text evidence="11">Belongs to the dus family.</text>
</comment>
<dbReference type="CDD" id="cd02801">
    <property type="entry name" value="DUS_like_FMN"/>
    <property type="match status" value="1"/>
</dbReference>
<dbReference type="PANTHER" id="PTHR45846:SF1">
    <property type="entry name" value="TRNA-DIHYDROURIDINE(47) SYNTHASE [NAD(P)(+)]-LIKE"/>
    <property type="match status" value="1"/>
</dbReference>
<dbReference type="Gene3D" id="1.10.1200.80">
    <property type="entry name" value="Putative flavin oxidoreducatase, domain 2"/>
    <property type="match status" value="1"/>
</dbReference>
<evidence type="ECO:0000256" key="6">
    <source>
        <dbReference type="ARBA" id="ARBA00022857"/>
    </source>
</evidence>
<comment type="cofactor">
    <cofactor evidence="11 13">
        <name>FMN</name>
        <dbReference type="ChEBI" id="CHEBI:58210"/>
    </cofactor>
</comment>
<organism evidence="15 16">
    <name type="scientific">Syntrophorhabdus aromaticivorans</name>
    <dbReference type="NCBI Taxonomy" id="328301"/>
    <lineage>
        <taxon>Bacteria</taxon>
        <taxon>Pseudomonadati</taxon>
        <taxon>Thermodesulfobacteriota</taxon>
        <taxon>Syntrophorhabdia</taxon>
        <taxon>Syntrophorhabdales</taxon>
        <taxon>Syntrophorhabdaceae</taxon>
        <taxon>Syntrophorhabdus</taxon>
    </lineage>
</organism>
<evidence type="ECO:0000256" key="2">
    <source>
        <dbReference type="ARBA" id="ARBA00022555"/>
    </source>
</evidence>
<evidence type="ECO:0000256" key="11">
    <source>
        <dbReference type="PIRNR" id="PIRNR006621"/>
    </source>
</evidence>
<dbReference type="InterPro" id="IPR013785">
    <property type="entry name" value="Aldolase_TIM"/>
</dbReference>
<reference evidence="15" key="2">
    <citation type="submission" date="2020-01" db="EMBL/GenBank/DDBJ databases">
        <authorList>
            <person name="Campanaro S."/>
        </authorList>
    </citation>
    <scope>NUCLEOTIDE SEQUENCE</scope>
    <source>
        <strain evidence="15">AS06rmzACSIP_7</strain>
    </source>
</reference>
<evidence type="ECO:0000256" key="1">
    <source>
        <dbReference type="ARBA" id="ARBA00002790"/>
    </source>
</evidence>
<keyword evidence="4 11" id="KW-0288">FMN</keyword>
<dbReference type="Pfam" id="PF01207">
    <property type="entry name" value="Dus"/>
    <property type="match status" value="1"/>
</dbReference>
<dbReference type="InterPro" id="IPR001269">
    <property type="entry name" value="DUS_fam"/>
</dbReference>
<comment type="catalytic activity">
    <reaction evidence="10">
        <text>a 5,6-dihydrouridine in tRNA + NAD(+) = a uridine in tRNA + NADH + H(+)</text>
        <dbReference type="Rhea" id="RHEA:54452"/>
        <dbReference type="Rhea" id="RHEA-COMP:13339"/>
        <dbReference type="Rhea" id="RHEA-COMP:13887"/>
        <dbReference type="ChEBI" id="CHEBI:15378"/>
        <dbReference type="ChEBI" id="CHEBI:57540"/>
        <dbReference type="ChEBI" id="CHEBI:57945"/>
        <dbReference type="ChEBI" id="CHEBI:65315"/>
        <dbReference type="ChEBI" id="CHEBI:74443"/>
    </reaction>
</comment>
<dbReference type="AlphaFoldDB" id="A0A971M227"/>
<evidence type="ECO:0000256" key="13">
    <source>
        <dbReference type="PIRSR" id="PIRSR006621-2"/>
    </source>
</evidence>
<sequence length="333" mass="36852">MLAIATLDLPLPCVLAPMSGISDLPFRLITRSFGAPLAFTEMIDVRAIRHKDKRTRHMLASTPEDRPLGVQILGNDEENVIKALDTLEEWDFELLDFNAACPTPKVTRKGKGAALLREPNTLKKLLNLLVHRSRVPVTVKIRAGWDHNSINAREVALAAEDAGVSGIFIHGRTKAQGYSGTVDYRIIREVKEAVGVPVIASGDNASICAVKKMFDETGCDGVVIARGSLGNPWIFREVSRFFQDGGACGKPDPSERSVIMKRHLDLSVRHYGEKRGVGNFHKFFIWYTKGLSGIKPFRDRAFRANSLDEILGLIDELHALDHSSEPESLTHHS</sequence>
<keyword evidence="8 11" id="KW-0560">Oxidoreductase</keyword>
<dbReference type="InterPro" id="IPR035587">
    <property type="entry name" value="DUS-like_FMN-bd"/>
</dbReference>
<evidence type="ECO:0000259" key="14">
    <source>
        <dbReference type="Pfam" id="PF01207"/>
    </source>
</evidence>
<keyword evidence="2" id="KW-0820">tRNA-binding</keyword>
<feature type="active site" description="Proton donor" evidence="12">
    <location>
        <position position="101"/>
    </location>
</feature>
<accession>A0A971M227</accession>
<dbReference type="PANTHER" id="PTHR45846">
    <property type="entry name" value="TRNA-DIHYDROURIDINE(47) SYNTHASE [NAD(P)(+)]-LIKE"/>
    <property type="match status" value="1"/>
</dbReference>
<comment type="function">
    <text evidence="1 11">Catalyzes the synthesis of 5,6-dihydrouridine (D), a modified base found in the D-loop of most tRNAs, via the reduction of the C5-C6 double bond in target uridines.</text>
</comment>
<evidence type="ECO:0000256" key="4">
    <source>
        <dbReference type="ARBA" id="ARBA00022643"/>
    </source>
</evidence>
<dbReference type="GO" id="GO:0000049">
    <property type="term" value="F:tRNA binding"/>
    <property type="evidence" value="ECO:0007669"/>
    <property type="project" value="UniProtKB-KW"/>
</dbReference>
<evidence type="ECO:0000256" key="10">
    <source>
        <dbReference type="ARBA" id="ARBA00048802"/>
    </source>
</evidence>
<dbReference type="EMBL" id="JAAYEE010000063">
    <property type="protein sequence ID" value="NLW34543.1"/>
    <property type="molecule type" value="Genomic_DNA"/>
</dbReference>
<dbReference type="Gene3D" id="3.20.20.70">
    <property type="entry name" value="Aldolase class I"/>
    <property type="match status" value="1"/>
</dbReference>
<evidence type="ECO:0000256" key="3">
    <source>
        <dbReference type="ARBA" id="ARBA00022630"/>
    </source>
</evidence>
<dbReference type="PIRSF" id="PIRSF006621">
    <property type="entry name" value="Dus"/>
    <property type="match status" value="1"/>
</dbReference>
<keyword evidence="5 11" id="KW-0819">tRNA processing</keyword>
<evidence type="ECO:0000256" key="8">
    <source>
        <dbReference type="ARBA" id="ARBA00023002"/>
    </source>
</evidence>
<evidence type="ECO:0000256" key="5">
    <source>
        <dbReference type="ARBA" id="ARBA00022694"/>
    </source>
</evidence>
<gene>
    <name evidence="15" type="primary">dusB</name>
    <name evidence="15" type="ORF">GXY80_03540</name>
</gene>
<evidence type="ECO:0000313" key="16">
    <source>
        <dbReference type="Proteomes" id="UP000777265"/>
    </source>
</evidence>
<comment type="catalytic activity">
    <reaction evidence="9">
        <text>a 5,6-dihydrouridine in tRNA + NADP(+) = a uridine in tRNA + NADPH + H(+)</text>
        <dbReference type="Rhea" id="RHEA:23624"/>
        <dbReference type="Rhea" id="RHEA-COMP:13339"/>
        <dbReference type="Rhea" id="RHEA-COMP:13887"/>
        <dbReference type="ChEBI" id="CHEBI:15378"/>
        <dbReference type="ChEBI" id="CHEBI:57783"/>
        <dbReference type="ChEBI" id="CHEBI:58349"/>
        <dbReference type="ChEBI" id="CHEBI:65315"/>
        <dbReference type="ChEBI" id="CHEBI:74443"/>
    </reaction>
</comment>
<evidence type="ECO:0000256" key="7">
    <source>
        <dbReference type="ARBA" id="ARBA00022884"/>
    </source>
</evidence>
<reference evidence="15" key="1">
    <citation type="journal article" date="2020" name="Biotechnol. Biofuels">
        <title>New insights from the biogas microbiome by comprehensive genome-resolved metagenomics of nearly 1600 species originating from multiple anaerobic digesters.</title>
        <authorList>
            <person name="Campanaro S."/>
            <person name="Treu L."/>
            <person name="Rodriguez-R L.M."/>
            <person name="Kovalovszki A."/>
            <person name="Ziels R.M."/>
            <person name="Maus I."/>
            <person name="Zhu X."/>
            <person name="Kougias P.G."/>
            <person name="Basile A."/>
            <person name="Luo G."/>
            <person name="Schluter A."/>
            <person name="Konstantinidis K.T."/>
            <person name="Angelidaki I."/>
        </authorList>
    </citation>
    <scope>NUCLEOTIDE SEQUENCE</scope>
    <source>
        <strain evidence="15">AS06rmzACSIP_7</strain>
    </source>
</reference>
<protein>
    <recommendedName>
        <fullName evidence="11">tRNA-dihydrouridine synthase</fullName>
        <ecNumber evidence="11">1.3.1.-</ecNumber>
    </recommendedName>
</protein>
<comment type="caution">
    <text evidence="15">The sequence shown here is derived from an EMBL/GenBank/DDBJ whole genome shotgun (WGS) entry which is preliminary data.</text>
</comment>
<feature type="binding site" evidence="13">
    <location>
        <position position="170"/>
    </location>
    <ligand>
        <name>FMN</name>
        <dbReference type="ChEBI" id="CHEBI:58210"/>
    </ligand>
</feature>
<dbReference type="SUPFAM" id="SSF51395">
    <property type="entry name" value="FMN-linked oxidoreductases"/>
    <property type="match status" value="1"/>
</dbReference>
<dbReference type="Proteomes" id="UP000777265">
    <property type="component" value="Unassembled WGS sequence"/>
</dbReference>
<dbReference type="GO" id="GO:0017150">
    <property type="term" value="F:tRNA dihydrouridine synthase activity"/>
    <property type="evidence" value="ECO:0007669"/>
    <property type="project" value="InterPro"/>
</dbReference>
<dbReference type="EC" id="1.3.1.-" evidence="11"/>
<feature type="binding site" evidence="13">
    <location>
        <position position="140"/>
    </location>
    <ligand>
        <name>FMN</name>
        <dbReference type="ChEBI" id="CHEBI:58210"/>
    </ligand>
</feature>
<feature type="binding site" evidence="13">
    <location>
        <begin position="225"/>
        <end position="226"/>
    </location>
    <ligand>
        <name>FMN</name>
        <dbReference type="ChEBI" id="CHEBI:58210"/>
    </ligand>
</feature>
<proteinExistence type="inferred from homology"/>
<dbReference type="InterPro" id="IPR004652">
    <property type="entry name" value="DusB-like"/>
</dbReference>
<name>A0A971M227_9BACT</name>
<evidence type="ECO:0000256" key="12">
    <source>
        <dbReference type="PIRSR" id="PIRSR006621-1"/>
    </source>
</evidence>
<dbReference type="GO" id="GO:0050660">
    <property type="term" value="F:flavin adenine dinucleotide binding"/>
    <property type="evidence" value="ECO:0007669"/>
    <property type="project" value="InterPro"/>
</dbReference>
<keyword evidence="7" id="KW-0694">RNA-binding</keyword>
<keyword evidence="3 11" id="KW-0285">Flavoprotein</keyword>
<keyword evidence="6" id="KW-0521">NADP</keyword>
<evidence type="ECO:0000313" key="15">
    <source>
        <dbReference type="EMBL" id="NLW34543.1"/>
    </source>
</evidence>
<feature type="domain" description="DUS-like FMN-binding" evidence="14">
    <location>
        <begin position="15"/>
        <end position="310"/>
    </location>
</feature>
<evidence type="ECO:0000256" key="9">
    <source>
        <dbReference type="ARBA" id="ARBA00048205"/>
    </source>
</evidence>